<dbReference type="Proteomes" id="UP000315540">
    <property type="component" value="Unassembled WGS sequence"/>
</dbReference>
<keyword evidence="1" id="KW-0812">Transmembrane</keyword>
<keyword evidence="1" id="KW-0472">Membrane</keyword>
<keyword evidence="3" id="KW-1185">Reference proteome</keyword>
<accession>A0A504J3Y1</accession>
<dbReference type="OrthoDB" id="9790326at2"/>
<comment type="caution">
    <text evidence="2">The sequence shown here is derived from an EMBL/GenBank/DDBJ whole genome shotgun (WGS) entry which is preliminary data.</text>
</comment>
<proteinExistence type="predicted"/>
<dbReference type="InterPro" id="IPR009325">
    <property type="entry name" value="DUF983"/>
</dbReference>
<evidence type="ECO:0000313" key="3">
    <source>
        <dbReference type="Proteomes" id="UP000315540"/>
    </source>
</evidence>
<dbReference type="EMBL" id="VFWZ01000011">
    <property type="protein sequence ID" value="TPN81400.1"/>
    <property type="molecule type" value="Genomic_DNA"/>
</dbReference>
<dbReference type="AlphaFoldDB" id="A0A504J3Y1"/>
<feature type="transmembrane region" description="Helical" evidence="1">
    <location>
        <begin position="56"/>
        <end position="82"/>
    </location>
</feature>
<sequence length="138" mass="15724">MFAKGNKLYSVFRGVCPKCHNESMYVNKNPYFTTKLFLMHSRCSHCDTKYKIEPSFFFGAMYVSYGIGVAVGVACFVISYLFLNLSLLTSFFVITAVLILLFPIIARLGRNVWINLFMKYDAALDQKETHTKTTGVVE</sequence>
<keyword evidence="1" id="KW-1133">Transmembrane helix</keyword>
<dbReference type="RefSeq" id="WP_140597768.1">
    <property type="nucleotide sequence ID" value="NZ_VFWZ01000011.1"/>
</dbReference>
<reference evidence="2 3" key="1">
    <citation type="submission" date="2019-06" db="EMBL/GenBank/DDBJ databases">
        <authorList>
            <person name="Meng X."/>
        </authorList>
    </citation>
    <scope>NUCLEOTIDE SEQUENCE [LARGE SCALE GENOMIC DNA]</scope>
    <source>
        <strain evidence="2 3">M625</strain>
    </source>
</reference>
<gene>
    <name evidence="2" type="ORF">FHK87_25785</name>
</gene>
<protein>
    <submittedName>
        <fullName evidence="2">DUF983 domain-containing protein</fullName>
    </submittedName>
</protein>
<feature type="transmembrane region" description="Helical" evidence="1">
    <location>
        <begin position="88"/>
        <end position="109"/>
    </location>
</feature>
<evidence type="ECO:0000256" key="1">
    <source>
        <dbReference type="SAM" id="Phobius"/>
    </source>
</evidence>
<organism evidence="2 3">
    <name type="scientific">Aquimarina algicola</name>
    <dbReference type="NCBI Taxonomy" id="2589995"/>
    <lineage>
        <taxon>Bacteria</taxon>
        <taxon>Pseudomonadati</taxon>
        <taxon>Bacteroidota</taxon>
        <taxon>Flavobacteriia</taxon>
        <taxon>Flavobacteriales</taxon>
        <taxon>Flavobacteriaceae</taxon>
        <taxon>Aquimarina</taxon>
    </lineage>
</organism>
<name>A0A504J3Y1_9FLAO</name>
<evidence type="ECO:0000313" key="2">
    <source>
        <dbReference type="EMBL" id="TPN81400.1"/>
    </source>
</evidence>
<dbReference type="Pfam" id="PF06170">
    <property type="entry name" value="DUF983"/>
    <property type="match status" value="1"/>
</dbReference>